<organism evidence="10 11">
    <name type="scientific">Blochmanniella floridana</name>
    <dbReference type="NCBI Taxonomy" id="203907"/>
    <lineage>
        <taxon>Bacteria</taxon>
        <taxon>Pseudomonadati</taxon>
        <taxon>Pseudomonadota</taxon>
        <taxon>Gammaproteobacteria</taxon>
        <taxon>Enterobacterales</taxon>
        <taxon>Enterobacteriaceae</taxon>
        <taxon>ant endosymbionts</taxon>
        <taxon>Candidatus Blochmanniella</taxon>
    </lineage>
</organism>
<dbReference type="HOGENOM" id="CLU_035008_1_0_6"/>
<evidence type="ECO:0000256" key="5">
    <source>
        <dbReference type="ARBA" id="ARBA00023222"/>
    </source>
</evidence>
<name>Q7VQF5_BLOFL</name>
<accession>Q7VQF5</accession>
<dbReference type="KEGG" id="bfl:Bfl179"/>
<evidence type="ECO:0000313" key="11">
    <source>
        <dbReference type="Proteomes" id="UP000002192"/>
    </source>
</evidence>
<evidence type="ECO:0000256" key="4">
    <source>
        <dbReference type="ARBA" id="ARBA00023141"/>
    </source>
</evidence>
<evidence type="ECO:0000256" key="8">
    <source>
        <dbReference type="PIRSR" id="PIRSR001500-2"/>
    </source>
</evidence>
<gene>
    <name evidence="10" type="primary">pheA</name>
    <name evidence="10" type="ordered locus">Bfl179</name>
</gene>
<dbReference type="Proteomes" id="UP000002192">
    <property type="component" value="Chromosome"/>
</dbReference>
<dbReference type="UniPathway" id="UPA00121">
    <property type="reaction ID" value="UER00345"/>
</dbReference>
<evidence type="ECO:0000256" key="2">
    <source>
        <dbReference type="ARBA" id="ARBA00013147"/>
    </source>
</evidence>
<dbReference type="PIRSF" id="PIRSF001500">
    <property type="entry name" value="Chor_mut_pdt_Ppr"/>
    <property type="match status" value="1"/>
</dbReference>
<comment type="catalytic activity">
    <reaction evidence="7">
        <text>prephenate + H(+) = 3-phenylpyruvate + CO2 + H2O</text>
        <dbReference type="Rhea" id="RHEA:21648"/>
        <dbReference type="ChEBI" id="CHEBI:15377"/>
        <dbReference type="ChEBI" id="CHEBI:15378"/>
        <dbReference type="ChEBI" id="CHEBI:16526"/>
        <dbReference type="ChEBI" id="CHEBI:18005"/>
        <dbReference type="ChEBI" id="CHEBI:29934"/>
        <dbReference type="EC" id="4.2.1.51"/>
    </reaction>
</comment>
<keyword evidence="3" id="KW-0028">Amino-acid biosynthesis</keyword>
<evidence type="ECO:0000256" key="1">
    <source>
        <dbReference type="ARBA" id="ARBA00004741"/>
    </source>
</evidence>
<evidence type="ECO:0000256" key="3">
    <source>
        <dbReference type="ARBA" id="ARBA00022605"/>
    </source>
</evidence>
<dbReference type="PANTHER" id="PTHR21022:SF19">
    <property type="entry name" value="PREPHENATE DEHYDRATASE-RELATED"/>
    <property type="match status" value="1"/>
</dbReference>
<protein>
    <recommendedName>
        <fullName evidence="2">prephenate dehydratase</fullName>
        <ecNumber evidence="2">4.2.1.51</ecNumber>
    </recommendedName>
</protein>
<feature type="site" description="Essential for prephenate dehydratase activity" evidence="8">
    <location>
        <position position="186"/>
    </location>
</feature>
<keyword evidence="4" id="KW-0057">Aromatic amino acid biosynthesis</keyword>
<proteinExistence type="predicted"/>
<evidence type="ECO:0000259" key="9">
    <source>
        <dbReference type="PROSITE" id="PS51171"/>
    </source>
</evidence>
<dbReference type="GO" id="GO:0009094">
    <property type="term" value="P:L-phenylalanine biosynthetic process"/>
    <property type="evidence" value="ECO:0007669"/>
    <property type="project" value="UniProtKB-UniPathway"/>
</dbReference>
<dbReference type="EMBL" id="BX248583">
    <property type="protein sequence ID" value="CAD83698.1"/>
    <property type="molecule type" value="Genomic_DNA"/>
</dbReference>
<dbReference type="PANTHER" id="PTHR21022">
    <property type="entry name" value="PREPHENATE DEHYDRATASE P PROTEIN"/>
    <property type="match status" value="1"/>
</dbReference>
<dbReference type="GO" id="GO:0005737">
    <property type="term" value="C:cytoplasm"/>
    <property type="evidence" value="ECO:0007669"/>
    <property type="project" value="TreeGrafter"/>
</dbReference>
<dbReference type="SUPFAM" id="SSF53850">
    <property type="entry name" value="Periplasmic binding protein-like II"/>
    <property type="match status" value="1"/>
</dbReference>
<dbReference type="STRING" id="203907.Bfl179"/>
<dbReference type="CDD" id="cd13631">
    <property type="entry name" value="PBP2_Ct-PDT_like"/>
    <property type="match status" value="1"/>
</dbReference>
<comment type="pathway">
    <text evidence="1">Amino-acid biosynthesis; L-phenylalanine biosynthesis; phenylpyruvate from prephenate: step 1/1.</text>
</comment>
<keyword evidence="6 10" id="KW-0456">Lyase</keyword>
<keyword evidence="5" id="KW-0584">Phenylalanine biosynthesis</keyword>
<feature type="domain" description="Prephenate dehydratase" evidence="9">
    <location>
        <begin position="9"/>
        <end position="193"/>
    </location>
</feature>
<dbReference type="InterPro" id="IPR001086">
    <property type="entry name" value="Preph_deHydtase"/>
</dbReference>
<sequence>MINDTSRIHIAFLGPKGSYSHIAAKKYANYHFNKITEYSCQNFSDILHVVENNQVDYGILPIENSNSGLINEVCDLLLTTHLILIGDITIPIQHRILVNNYNSSLKQIQTIYSHPQPIQQCSNFLKKFPHWKIILCESSSIAIKKVAYLNQPNIAALGSTQGGIIYGLHPLLLSPYIISNYPLNSTRFIILKNENLLFTNTTAILEKIMLIISIDTKLNKLYSILKILQFYKIKINFLRLCCSLLPNNTTNSIILEITAHFHHTYTQQALIKIYNIAYSLKILGCYSTIAYQPYQQYT</sequence>
<dbReference type="eggNOG" id="COG0077">
    <property type="taxonomic scope" value="Bacteria"/>
</dbReference>
<keyword evidence="11" id="KW-1185">Reference proteome</keyword>
<dbReference type="Pfam" id="PF00800">
    <property type="entry name" value="PDT"/>
    <property type="match status" value="1"/>
</dbReference>
<evidence type="ECO:0000256" key="6">
    <source>
        <dbReference type="ARBA" id="ARBA00023239"/>
    </source>
</evidence>
<dbReference type="GO" id="GO:0004664">
    <property type="term" value="F:prephenate dehydratase activity"/>
    <property type="evidence" value="ECO:0007669"/>
    <property type="project" value="UniProtKB-EC"/>
</dbReference>
<dbReference type="InterPro" id="IPR008242">
    <property type="entry name" value="Chor_mutase/pphenate_deHydtase"/>
</dbReference>
<dbReference type="Gene3D" id="3.40.190.10">
    <property type="entry name" value="Periplasmic binding protein-like II"/>
    <property type="match status" value="2"/>
</dbReference>
<evidence type="ECO:0000256" key="7">
    <source>
        <dbReference type="ARBA" id="ARBA00047848"/>
    </source>
</evidence>
<dbReference type="OrthoDB" id="9802281at2"/>
<dbReference type="PROSITE" id="PS51171">
    <property type="entry name" value="PREPHENATE_DEHYDR_3"/>
    <property type="match status" value="1"/>
</dbReference>
<evidence type="ECO:0000313" key="10">
    <source>
        <dbReference type="EMBL" id="CAD83698.1"/>
    </source>
</evidence>
<dbReference type="AlphaFoldDB" id="Q7VQF5"/>
<dbReference type="EC" id="4.2.1.51" evidence="2"/>
<reference evidence="10 11" key="1">
    <citation type="journal article" date="2003" name="Proc. Natl. Acad. Sci. U.S.A.">
        <title>The genome sequence of Blochmannia floridanus: comparative analysis of reduced genomes.</title>
        <authorList>
            <person name="Gil R."/>
            <person name="Silva F.J."/>
            <person name="Zientz E."/>
            <person name="Delmotte F."/>
            <person name="Gonzalez-Candelas F."/>
            <person name="Latorre A."/>
            <person name="Rausell C."/>
            <person name="Kramerbeek J."/>
            <person name="Gadau J."/>
            <person name="Hoelldobler B."/>
            <person name="van Ham R.C.H.J."/>
            <person name="Gross R."/>
            <person name="Moya A."/>
        </authorList>
    </citation>
    <scope>NUCLEOTIDE SEQUENCE [LARGE SCALE GENOMIC DNA]</scope>
</reference>